<feature type="compositionally biased region" description="Polar residues" evidence="1">
    <location>
        <begin position="133"/>
        <end position="142"/>
    </location>
</feature>
<keyword evidence="3" id="KW-1185">Reference proteome</keyword>
<dbReference type="HOGENOM" id="CLU_1404953_0_0_1"/>
<reference evidence="2 3" key="1">
    <citation type="journal article" date="2006" name="Nature">
        <title>Global trends of whole-genome duplications revealed by the ciliate Paramecium tetraurelia.</title>
        <authorList>
            <consortium name="Genoscope"/>
            <person name="Aury J.-M."/>
            <person name="Jaillon O."/>
            <person name="Duret L."/>
            <person name="Noel B."/>
            <person name="Jubin C."/>
            <person name="Porcel B.M."/>
            <person name="Segurens B."/>
            <person name="Daubin V."/>
            <person name="Anthouard V."/>
            <person name="Aiach N."/>
            <person name="Arnaiz O."/>
            <person name="Billaut A."/>
            <person name="Beisson J."/>
            <person name="Blanc I."/>
            <person name="Bouhouche K."/>
            <person name="Camara F."/>
            <person name="Duharcourt S."/>
            <person name="Guigo R."/>
            <person name="Gogendeau D."/>
            <person name="Katinka M."/>
            <person name="Keller A.-M."/>
            <person name="Kissmehl R."/>
            <person name="Klotz C."/>
            <person name="Koll F."/>
            <person name="Le Moue A."/>
            <person name="Lepere C."/>
            <person name="Malinsky S."/>
            <person name="Nowacki M."/>
            <person name="Nowak J.K."/>
            <person name="Plattner H."/>
            <person name="Poulain J."/>
            <person name="Ruiz F."/>
            <person name="Serrano V."/>
            <person name="Zagulski M."/>
            <person name="Dessen P."/>
            <person name="Betermier M."/>
            <person name="Weissenbach J."/>
            <person name="Scarpelli C."/>
            <person name="Schachter V."/>
            <person name="Sperling L."/>
            <person name="Meyer E."/>
            <person name="Cohen J."/>
            <person name="Wincker P."/>
        </authorList>
    </citation>
    <scope>NUCLEOTIDE SEQUENCE [LARGE SCALE GENOMIC DNA]</scope>
    <source>
        <strain evidence="2 3">Stock d4-2</strain>
    </source>
</reference>
<dbReference type="eggNOG" id="ENOG502STCB">
    <property type="taxonomic scope" value="Eukaryota"/>
</dbReference>
<organism evidence="2 3">
    <name type="scientific">Paramecium tetraurelia</name>
    <dbReference type="NCBI Taxonomy" id="5888"/>
    <lineage>
        <taxon>Eukaryota</taxon>
        <taxon>Sar</taxon>
        <taxon>Alveolata</taxon>
        <taxon>Ciliophora</taxon>
        <taxon>Intramacronucleata</taxon>
        <taxon>Oligohymenophorea</taxon>
        <taxon>Peniculida</taxon>
        <taxon>Parameciidae</taxon>
        <taxon>Paramecium</taxon>
    </lineage>
</organism>
<dbReference type="RefSeq" id="XP_001426171.1">
    <property type="nucleotide sequence ID" value="XM_001426134.1"/>
</dbReference>
<dbReference type="Proteomes" id="UP000000600">
    <property type="component" value="Unassembled WGS sequence"/>
</dbReference>
<feature type="region of interest" description="Disordered" evidence="1">
    <location>
        <begin position="115"/>
        <end position="142"/>
    </location>
</feature>
<dbReference type="GeneID" id="5011955"/>
<gene>
    <name evidence="2" type="ORF">GSPATT00029402001</name>
</gene>
<name>A0BJQ6_PARTE</name>
<evidence type="ECO:0000313" key="3">
    <source>
        <dbReference type="Proteomes" id="UP000000600"/>
    </source>
</evidence>
<dbReference type="InParanoid" id="A0BJQ6"/>
<dbReference type="AlphaFoldDB" id="A0BJQ6"/>
<sequence length="212" mass="25113">MSSRNGSKERQTKEIGKSLFWEHSKNLPPFFAENVLFLEMEVECNNVTIEVVNQLLELYRVFYHLIQQIGVEYFESIKSNKFLIFKNKTQQLLMRGTVNQCMNVAYEELKHETALKKTSHSENQDKVPPLPPSSKQAIVQKSQKQQEVENQLKYIKEQDQKLQVNQLLEYHGYESQRVTRMHNKALQEQEDSVQQRLQRRRMQSVKIKGQIE</sequence>
<dbReference type="KEGG" id="ptm:GSPATT00029402001"/>
<evidence type="ECO:0000256" key="1">
    <source>
        <dbReference type="SAM" id="MobiDB-lite"/>
    </source>
</evidence>
<feature type="compositionally biased region" description="Basic and acidic residues" evidence="1">
    <location>
        <begin position="115"/>
        <end position="125"/>
    </location>
</feature>
<dbReference type="OrthoDB" id="297288at2759"/>
<proteinExistence type="predicted"/>
<dbReference type="EMBL" id="CT867998">
    <property type="protein sequence ID" value="CAK58773.1"/>
    <property type="molecule type" value="Genomic_DNA"/>
</dbReference>
<accession>A0BJQ6</accession>
<evidence type="ECO:0000313" key="2">
    <source>
        <dbReference type="EMBL" id="CAK58773.1"/>
    </source>
</evidence>
<protein>
    <submittedName>
        <fullName evidence="2">Uncharacterized protein</fullName>
    </submittedName>
</protein>